<proteinExistence type="predicted"/>
<dbReference type="InterPro" id="IPR036890">
    <property type="entry name" value="HATPase_C_sf"/>
</dbReference>
<dbReference type="SUPFAM" id="SSF47384">
    <property type="entry name" value="Homodimeric domain of signal transducing histidine kinase"/>
    <property type="match status" value="1"/>
</dbReference>
<protein>
    <recommendedName>
        <fullName evidence="2">histidine kinase</fullName>
        <ecNumber evidence="2">2.7.13.3</ecNumber>
    </recommendedName>
</protein>
<reference evidence="10 11" key="1">
    <citation type="submission" date="2019-04" db="EMBL/GenBank/DDBJ databases">
        <title>Azoarcus nasutitermitis sp. nov. isolated from termite nest.</title>
        <authorList>
            <person name="Lin S.-Y."/>
            <person name="Hameed A."/>
            <person name="Hsu Y.-H."/>
            <person name="Young C.-C."/>
        </authorList>
    </citation>
    <scope>NUCLEOTIDE SEQUENCE [LARGE SCALE GENOMIC DNA]</scope>
    <source>
        <strain evidence="10 11">CC-YHH838</strain>
    </source>
</reference>
<dbReference type="PANTHER" id="PTHR45436:SF16">
    <property type="entry name" value="HISTIDINE KINASE"/>
    <property type="match status" value="1"/>
</dbReference>
<comment type="catalytic activity">
    <reaction evidence="1">
        <text>ATP + protein L-histidine = ADP + protein N-phospho-L-histidine.</text>
        <dbReference type="EC" id="2.7.13.3"/>
    </reaction>
</comment>
<feature type="domain" description="Histidine kinase" evidence="9">
    <location>
        <begin position="221"/>
        <end position="442"/>
    </location>
</feature>
<feature type="transmembrane region" description="Helical" evidence="8">
    <location>
        <begin position="141"/>
        <end position="166"/>
    </location>
</feature>
<dbReference type="InterPro" id="IPR036097">
    <property type="entry name" value="HisK_dim/P_sf"/>
</dbReference>
<dbReference type="SUPFAM" id="SSF55874">
    <property type="entry name" value="ATPase domain of HSP90 chaperone/DNA topoisomerase II/histidine kinase"/>
    <property type="match status" value="1"/>
</dbReference>
<evidence type="ECO:0000256" key="2">
    <source>
        <dbReference type="ARBA" id="ARBA00012438"/>
    </source>
</evidence>
<feature type="transmembrane region" description="Helical" evidence="8">
    <location>
        <begin position="12"/>
        <end position="34"/>
    </location>
</feature>
<dbReference type="AlphaFoldDB" id="A0A4V3WCJ6"/>
<keyword evidence="6 10" id="KW-0418">Kinase</keyword>
<evidence type="ECO:0000256" key="5">
    <source>
        <dbReference type="ARBA" id="ARBA00022692"/>
    </source>
</evidence>
<keyword evidence="11" id="KW-1185">Reference proteome</keyword>
<dbReference type="Gene3D" id="3.30.565.10">
    <property type="entry name" value="Histidine kinase-like ATPase, C-terminal domain"/>
    <property type="match status" value="1"/>
</dbReference>
<dbReference type="PROSITE" id="PS50109">
    <property type="entry name" value="HIS_KIN"/>
    <property type="match status" value="1"/>
</dbReference>
<keyword evidence="7 8" id="KW-1133">Transmembrane helix</keyword>
<dbReference type="EC" id="2.7.13.3" evidence="2"/>
<evidence type="ECO:0000313" key="10">
    <source>
        <dbReference type="EMBL" id="THF67404.1"/>
    </source>
</evidence>
<evidence type="ECO:0000256" key="4">
    <source>
        <dbReference type="ARBA" id="ARBA00022679"/>
    </source>
</evidence>
<evidence type="ECO:0000313" key="11">
    <source>
        <dbReference type="Proteomes" id="UP000308430"/>
    </source>
</evidence>
<keyword evidence="3" id="KW-0597">Phosphoprotein</keyword>
<accession>A0A4V3WCJ6</accession>
<dbReference type="InterPro" id="IPR050428">
    <property type="entry name" value="TCS_sensor_his_kinase"/>
</dbReference>
<evidence type="ECO:0000256" key="1">
    <source>
        <dbReference type="ARBA" id="ARBA00000085"/>
    </source>
</evidence>
<dbReference type="RefSeq" id="WP_136346813.1">
    <property type="nucleotide sequence ID" value="NZ_SSOC01000001.1"/>
</dbReference>
<dbReference type="InterPro" id="IPR003594">
    <property type="entry name" value="HATPase_dom"/>
</dbReference>
<dbReference type="SMART" id="SM00387">
    <property type="entry name" value="HATPase_c"/>
    <property type="match status" value="1"/>
</dbReference>
<dbReference type="CDD" id="cd00082">
    <property type="entry name" value="HisKA"/>
    <property type="match status" value="1"/>
</dbReference>
<dbReference type="EMBL" id="SSOC01000001">
    <property type="protein sequence ID" value="THF67404.1"/>
    <property type="molecule type" value="Genomic_DNA"/>
</dbReference>
<dbReference type="GO" id="GO:0005886">
    <property type="term" value="C:plasma membrane"/>
    <property type="evidence" value="ECO:0007669"/>
    <property type="project" value="TreeGrafter"/>
</dbReference>
<dbReference type="GO" id="GO:0000155">
    <property type="term" value="F:phosphorelay sensor kinase activity"/>
    <property type="evidence" value="ECO:0007669"/>
    <property type="project" value="InterPro"/>
</dbReference>
<dbReference type="InterPro" id="IPR003661">
    <property type="entry name" value="HisK_dim/P_dom"/>
</dbReference>
<keyword evidence="5 8" id="KW-0812">Transmembrane</keyword>
<dbReference type="Pfam" id="PF02518">
    <property type="entry name" value="HATPase_c"/>
    <property type="match status" value="1"/>
</dbReference>
<sequence>MTKKTSIAWRIRLVLTGLISLAVCVAALLTYCVYQYMENRMIRDLIQTESSRLVKRVSRFGGNWERPFERDMGPSMFAWGESRNVQAESLPDELRGLPVGLHDLDRGESTWHVAVADAMDGRLYVVYDTVVVERQLRDFSLALLGIVAGCSLLAVLISSTVARWLITPLNLLTERLTRWVPSSGMAEIRHVNEVDRLMEVFNRVQAQVDASIADQREFSANLHHEIRTPLTVIRSDAELMIRNKMTDPDVLRPKLERIIKAVHEISQSLEGTFSLAYARFEDKAPFNMHACVEDIFQNLHLEADKAGLLFVNEVRPDHEETLNHHALMIVMRNIIRNAVLHAAPATLVIESIPHGLRFTDSGPGIEPSELPNIFERYFSNRRSDQARDEGGAPASSSRANQTGLGLAIAKRVCIIQSWNLDVASPANAGKGTSFTLCFDQGAIARAQ</sequence>
<keyword evidence="8" id="KW-0472">Membrane</keyword>
<dbReference type="SMART" id="SM00388">
    <property type="entry name" value="HisKA"/>
    <property type="match status" value="1"/>
</dbReference>
<name>A0A4V3WCJ6_9RHOO</name>
<comment type="caution">
    <text evidence="10">The sequence shown here is derived from an EMBL/GenBank/DDBJ whole genome shotgun (WGS) entry which is preliminary data.</text>
</comment>
<gene>
    <name evidence="10" type="ORF">E6C76_03295</name>
</gene>
<dbReference type="OrthoDB" id="8807260at2"/>
<dbReference type="Proteomes" id="UP000308430">
    <property type="component" value="Unassembled WGS sequence"/>
</dbReference>
<dbReference type="InterPro" id="IPR005467">
    <property type="entry name" value="His_kinase_dom"/>
</dbReference>
<dbReference type="Gene3D" id="1.10.287.130">
    <property type="match status" value="1"/>
</dbReference>
<keyword evidence="4" id="KW-0808">Transferase</keyword>
<dbReference type="PANTHER" id="PTHR45436">
    <property type="entry name" value="SENSOR HISTIDINE KINASE YKOH"/>
    <property type="match status" value="1"/>
</dbReference>
<organism evidence="10 11">
    <name type="scientific">Pseudothauera nasutitermitis</name>
    <dbReference type="NCBI Taxonomy" id="2565930"/>
    <lineage>
        <taxon>Bacteria</taxon>
        <taxon>Pseudomonadati</taxon>
        <taxon>Pseudomonadota</taxon>
        <taxon>Betaproteobacteria</taxon>
        <taxon>Rhodocyclales</taxon>
        <taxon>Zoogloeaceae</taxon>
        <taxon>Pseudothauera</taxon>
    </lineage>
</organism>
<evidence type="ECO:0000256" key="3">
    <source>
        <dbReference type="ARBA" id="ARBA00022553"/>
    </source>
</evidence>
<evidence type="ECO:0000256" key="6">
    <source>
        <dbReference type="ARBA" id="ARBA00022777"/>
    </source>
</evidence>
<evidence type="ECO:0000259" key="9">
    <source>
        <dbReference type="PROSITE" id="PS50109"/>
    </source>
</evidence>
<dbReference type="Pfam" id="PF00512">
    <property type="entry name" value="HisKA"/>
    <property type="match status" value="1"/>
</dbReference>
<dbReference type="CDD" id="cd00075">
    <property type="entry name" value="HATPase"/>
    <property type="match status" value="1"/>
</dbReference>
<evidence type="ECO:0000256" key="8">
    <source>
        <dbReference type="SAM" id="Phobius"/>
    </source>
</evidence>
<evidence type="ECO:0000256" key="7">
    <source>
        <dbReference type="ARBA" id="ARBA00022989"/>
    </source>
</evidence>